<protein>
    <recommendedName>
        <fullName evidence="2">Glycosyltransferase</fullName>
    </recommendedName>
</protein>
<gene>
    <name evidence="1" type="ORF">MM415B01237_0010</name>
</gene>
<evidence type="ECO:0008006" key="2">
    <source>
        <dbReference type="Google" id="ProtNLM"/>
    </source>
</evidence>
<name>A0A6M3IR35_9ZZZZ</name>
<proteinExistence type="predicted"/>
<evidence type="ECO:0000313" key="1">
    <source>
        <dbReference type="EMBL" id="QJA59734.1"/>
    </source>
</evidence>
<sequence>MNNTKKTKGIIYYTDNRIREPVCSVVRNLIAESGLPIVSCSLSKIQFGTNIVLENRQRSYPTMVEQITTALENLDTEYVFFCEHDCLYPKSHFDFTPPKDDVFFYNINAYRWWIVGGWCITYDQLHSLSGMCCNRELALNHYHARQKAIEEQGLDKIRSREPRWARQFGYEPGTKPRRRGGFSDDTFETWKSEVPIVDIRHTRTFSSPKINLIDFKHKPDNWKQISYKDVPGWDLDKLLDLENIPLPFSLLTNR</sequence>
<accession>A0A6M3IR35</accession>
<dbReference type="EMBL" id="MT141382">
    <property type="protein sequence ID" value="QJA59734.1"/>
    <property type="molecule type" value="Genomic_DNA"/>
</dbReference>
<reference evidence="1" key="1">
    <citation type="submission" date="2020-03" db="EMBL/GenBank/DDBJ databases">
        <title>The deep terrestrial virosphere.</title>
        <authorList>
            <person name="Holmfeldt K."/>
            <person name="Nilsson E."/>
            <person name="Simone D."/>
            <person name="Lopez-Fernandez M."/>
            <person name="Wu X."/>
            <person name="de Brujin I."/>
            <person name="Lundin D."/>
            <person name="Andersson A."/>
            <person name="Bertilsson S."/>
            <person name="Dopson M."/>
        </authorList>
    </citation>
    <scope>NUCLEOTIDE SEQUENCE</scope>
    <source>
        <strain evidence="1">MM415B01237</strain>
    </source>
</reference>
<dbReference type="AlphaFoldDB" id="A0A6M3IR35"/>
<organism evidence="1">
    <name type="scientific">viral metagenome</name>
    <dbReference type="NCBI Taxonomy" id="1070528"/>
    <lineage>
        <taxon>unclassified sequences</taxon>
        <taxon>metagenomes</taxon>
        <taxon>organismal metagenomes</taxon>
    </lineage>
</organism>